<accession>A0A0G1PL45</accession>
<dbReference type="InterPro" id="IPR027417">
    <property type="entry name" value="P-loop_NTPase"/>
</dbReference>
<dbReference type="Pfam" id="PF13177">
    <property type="entry name" value="DNA_pol3_delta2"/>
    <property type="match status" value="1"/>
</dbReference>
<reference evidence="1 2" key="1">
    <citation type="journal article" date="2015" name="Nature">
        <title>rRNA introns, odd ribosomes, and small enigmatic genomes across a large radiation of phyla.</title>
        <authorList>
            <person name="Brown C.T."/>
            <person name="Hug L.A."/>
            <person name="Thomas B.C."/>
            <person name="Sharon I."/>
            <person name="Castelle C.J."/>
            <person name="Singh A."/>
            <person name="Wilkins M.J."/>
            <person name="Williams K.H."/>
            <person name="Banfield J.F."/>
        </authorList>
    </citation>
    <scope>NUCLEOTIDE SEQUENCE [LARGE SCALE GENOMIC DNA]</scope>
</reference>
<proteinExistence type="predicted"/>
<protein>
    <recommendedName>
        <fullName evidence="3">Polymerase III, delta prime subunit protein</fullName>
    </recommendedName>
</protein>
<sequence length="213" mass="24168">MYMLPKIAVGFFDERKKLLTKLSLVESMVMSYEGTTAKLDDLRSWLSSGINIMTSSPKYSIIIWDAEEMSPECQAVLLKPMEELGDQMNLVLAVENENLLLPTILSRGVVIYLNQDSSPVDESWDEIRKCWSSGPSACIAFVDKLEKERAIPVMEEVIRKLQASFLNEITPKRLLILDLAISSLAELKQTNINKKLIMDNFLISSWRIIKSAH</sequence>
<dbReference type="Gene3D" id="3.40.50.300">
    <property type="entry name" value="P-loop containing nucleotide triphosphate hydrolases"/>
    <property type="match status" value="1"/>
</dbReference>
<comment type="caution">
    <text evidence="1">The sequence shown here is derived from an EMBL/GenBank/DDBJ whole genome shotgun (WGS) entry which is preliminary data.</text>
</comment>
<evidence type="ECO:0000313" key="2">
    <source>
        <dbReference type="Proteomes" id="UP000034794"/>
    </source>
</evidence>
<dbReference type="AlphaFoldDB" id="A0A0G1PL45"/>
<dbReference type="Proteomes" id="UP000034794">
    <property type="component" value="Unassembled WGS sequence"/>
</dbReference>
<evidence type="ECO:0000313" key="1">
    <source>
        <dbReference type="EMBL" id="KKU33534.1"/>
    </source>
</evidence>
<dbReference type="SUPFAM" id="SSF52540">
    <property type="entry name" value="P-loop containing nucleoside triphosphate hydrolases"/>
    <property type="match status" value="1"/>
</dbReference>
<name>A0A0G1PL45_9BACT</name>
<dbReference type="EMBL" id="LCMI01000003">
    <property type="protein sequence ID" value="KKU33534.1"/>
    <property type="molecule type" value="Genomic_DNA"/>
</dbReference>
<organism evidence="1 2">
    <name type="scientific">Candidatus Collierbacteria bacterium GW2011_GWA2_46_26</name>
    <dbReference type="NCBI Taxonomy" id="1618381"/>
    <lineage>
        <taxon>Bacteria</taxon>
        <taxon>Candidatus Collieribacteriota</taxon>
    </lineage>
</organism>
<gene>
    <name evidence="1" type="ORF">UX47_C0003G0057</name>
</gene>
<evidence type="ECO:0008006" key="3">
    <source>
        <dbReference type="Google" id="ProtNLM"/>
    </source>
</evidence>